<feature type="region of interest" description="Disordered" evidence="1">
    <location>
        <begin position="31"/>
        <end position="66"/>
    </location>
</feature>
<feature type="domain" description="Nuclear receptor-interacting protein 1 repression" evidence="2">
    <location>
        <begin position="27"/>
        <end position="66"/>
    </location>
</feature>
<dbReference type="EMBL" id="NBAG03000248">
    <property type="protein sequence ID" value="PNI61723.1"/>
    <property type="molecule type" value="Genomic_DNA"/>
</dbReference>
<feature type="compositionally biased region" description="Polar residues" evidence="1">
    <location>
        <begin position="50"/>
        <end position="66"/>
    </location>
</feature>
<evidence type="ECO:0000256" key="1">
    <source>
        <dbReference type="SAM" id="MobiDB-lite"/>
    </source>
</evidence>
<dbReference type="GO" id="GO:0005634">
    <property type="term" value="C:nucleus"/>
    <property type="evidence" value="ECO:0007669"/>
    <property type="project" value="InterPro"/>
</dbReference>
<dbReference type="AlphaFoldDB" id="A0A2J8MQC4"/>
<sequence length="66" mass="6887">MTHGEELGSDVHQDSIVLTYLEGLLMHQAAGGSGTAVDKKSAGHNEEDQNFNISGSAFPTCQSNGP</sequence>
<accession>A0A2J8MQC4</accession>
<evidence type="ECO:0000259" key="2">
    <source>
        <dbReference type="Pfam" id="PF15687"/>
    </source>
</evidence>
<evidence type="ECO:0000313" key="3">
    <source>
        <dbReference type="EMBL" id="PNI61723.1"/>
    </source>
</evidence>
<evidence type="ECO:0000313" key="4">
    <source>
        <dbReference type="Proteomes" id="UP000236370"/>
    </source>
</evidence>
<dbReference type="PANTHER" id="PTHR15088">
    <property type="entry name" value="NUCLEAR FACTOR RIP140"/>
    <property type="match status" value="1"/>
</dbReference>
<proteinExistence type="predicted"/>
<feature type="compositionally biased region" description="Basic and acidic residues" evidence="1">
    <location>
        <begin position="37"/>
        <end position="47"/>
    </location>
</feature>
<dbReference type="Pfam" id="PF15687">
    <property type="entry name" value="NRIP1_repr_1"/>
    <property type="match status" value="1"/>
</dbReference>
<dbReference type="Proteomes" id="UP000236370">
    <property type="component" value="Unassembled WGS sequence"/>
</dbReference>
<dbReference type="InterPro" id="IPR031405">
    <property type="entry name" value="NRIP1_RD1"/>
</dbReference>
<feature type="non-terminal residue" evidence="3">
    <location>
        <position position="66"/>
    </location>
</feature>
<comment type="caution">
    <text evidence="3">The sequence shown here is derived from an EMBL/GenBank/DDBJ whole genome shotgun (WGS) entry which is preliminary data.</text>
</comment>
<protein>
    <submittedName>
        <fullName evidence="3">NRIP1 isoform 6</fullName>
    </submittedName>
</protein>
<gene>
    <name evidence="3" type="ORF">CK820_G0018357</name>
</gene>
<name>A0A2J8MQC4_PANTR</name>
<dbReference type="GO" id="GO:0003712">
    <property type="term" value="F:transcription coregulator activity"/>
    <property type="evidence" value="ECO:0007669"/>
    <property type="project" value="InterPro"/>
</dbReference>
<organism evidence="3 4">
    <name type="scientific">Pan troglodytes</name>
    <name type="common">Chimpanzee</name>
    <dbReference type="NCBI Taxonomy" id="9598"/>
    <lineage>
        <taxon>Eukaryota</taxon>
        <taxon>Metazoa</taxon>
        <taxon>Chordata</taxon>
        <taxon>Craniata</taxon>
        <taxon>Vertebrata</taxon>
        <taxon>Euteleostomi</taxon>
        <taxon>Mammalia</taxon>
        <taxon>Eutheria</taxon>
        <taxon>Euarchontoglires</taxon>
        <taxon>Primates</taxon>
        <taxon>Haplorrhini</taxon>
        <taxon>Catarrhini</taxon>
        <taxon>Hominidae</taxon>
        <taxon>Pan</taxon>
    </lineage>
</organism>
<reference evidence="3 4" key="1">
    <citation type="submission" date="2017-12" db="EMBL/GenBank/DDBJ databases">
        <title>High-resolution comparative analysis of great ape genomes.</title>
        <authorList>
            <person name="Pollen A."/>
            <person name="Hastie A."/>
            <person name="Hormozdiari F."/>
            <person name="Dougherty M."/>
            <person name="Liu R."/>
            <person name="Chaisson M."/>
            <person name="Hoppe E."/>
            <person name="Hill C."/>
            <person name="Pang A."/>
            <person name="Hillier L."/>
            <person name="Baker C."/>
            <person name="Armstrong J."/>
            <person name="Shendure J."/>
            <person name="Paten B."/>
            <person name="Wilson R."/>
            <person name="Chao H."/>
            <person name="Schneider V."/>
            <person name="Ventura M."/>
            <person name="Kronenberg Z."/>
            <person name="Murali S."/>
            <person name="Gordon D."/>
            <person name="Cantsilieris S."/>
            <person name="Munson K."/>
            <person name="Nelson B."/>
            <person name="Raja A."/>
            <person name="Underwood J."/>
            <person name="Diekhans M."/>
            <person name="Fiddes I."/>
            <person name="Haussler D."/>
            <person name="Eichler E."/>
        </authorList>
    </citation>
    <scope>NUCLEOTIDE SEQUENCE [LARGE SCALE GENOMIC DNA]</scope>
    <source>
        <strain evidence="3">Yerkes chimp pedigree #C0471</strain>
    </source>
</reference>
<dbReference type="GO" id="GO:0005102">
    <property type="term" value="F:signaling receptor binding"/>
    <property type="evidence" value="ECO:0007669"/>
    <property type="project" value="InterPro"/>
</dbReference>
<dbReference type="GO" id="GO:0006357">
    <property type="term" value="P:regulation of transcription by RNA polymerase II"/>
    <property type="evidence" value="ECO:0007669"/>
    <property type="project" value="InterPro"/>
</dbReference>
<dbReference type="InterPro" id="IPR026649">
    <property type="entry name" value="NRIP1"/>
</dbReference>
<dbReference type="PANTHER" id="PTHR15088:SF0">
    <property type="entry name" value="NUCLEAR RECEPTOR-INTERACTING PROTEIN 1"/>
    <property type="match status" value="1"/>
</dbReference>